<feature type="chain" id="PRO_5012461607" description="Tetratricopeptide repeat-containing protein" evidence="1">
    <location>
        <begin position="25"/>
        <end position="277"/>
    </location>
</feature>
<dbReference type="AlphaFoldDB" id="A0A1W2GR12"/>
<name>A0A1W2GR12_REIFA</name>
<accession>A0A1W2GR12</accession>
<keyword evidence="1" id="KW-0732">Signal</keyword>
<reference evidence="2 3" key="1">
    <citation type="submission" date="2017-04" db="EMBL/GenBank/DDBJ databases">
        <authorList>
            <person name="Afonso C.L."/>
            <person name="Miller P.J."/>
            <person name="Scott M.A."/>
            <person name="Spackman E."/>
            <person name="Goraichik I."/>
            <person name="Dimitrov K.M."/>
            <person name="Suarez D.L."/>
            <person name="Swayne D.E."/>
        </authorList>
    </citation>
    <scope>NUCLEOTIDE SEQUENCE [LARGE SCALE GENOMIC DNA]</scope>
    <source>
        <strain evidence="2 3">DSM 26133</strain>
    </source>
</reference>
<organism evidence="2 3">
    <name type="scientific">Reichenbachiella faecimaris</name>
    <dbReference type="NCBI Taxonomy" id="692418"/>
    <lineage>
        <taxon>Bacteria</taxon>
        <taxon>Pseudomonadati</taxon>
        <taxon>Bacteroidota</taxon>
        <taxon>Cytophagia</taxon>
        <taxon>Cytophagales</taxon>
        <taxon>Reichenbachiellaceae</taxon>
        <taxon>Reichenbachiella</taxon>
    </lineage>
</organism>
<evidence type="ECO:0000313" key="3">
    <source>
        <dbReference type="Proteomes" id="UP000192472"/>
    </source>
</evidence>
<dbReference type="SUPFAM" id="SSF48452">
    <property type="entry name" value="TPR-like"/>
    <property type="match status" value="1"/>
</dbReference>
<protein>
    <recommendedName>
        <fullName evidence="4">Tetratricopeptide repeat-containing protein</fullName>
    </recommendedName>
</protein>
<evidence type="ECO:0000313" key="2">
    <source>
        <dbReference type="EMBL" id="SMD38994.1"/>
    </source>
</evidence>
<evidence type="ECO:0000256" key="1">
    <source>
        <dbReference type="SAM" id="SignalP"/>
    </source>
</evidence>
<dbReference type="Gene3D" id="1.25.40.10">
    <property type="entry name" value="Tetratricopeptide repeat domain"/>
    <property type="match status" value="1"/>
</dbReference>
<dbReference type="Proteomes" id="UP000192472">
    <property type="component" value="Unassembled WGS sequence"/>
</dbReference>
<dbReference type="RefSeq" id="WP_084374643.1">
    <property type="nucleotide sequence ID" value="NZ_FWYF01000005.1"/>
</dbReference>
<keyword evidence="3" id="KW-1185">Reference proteome</keyword>
<feature type="signal peptide" evidence="1">
    <location>
        <begin position="1"/>
        <end position="24"/>
    </location>
</feature>
<sequence length="277" mass="31587">MKILNKLYFLISFIGIYSMQTLHAQDQSYENGMAAYNKKDYETALLSFTQALDNKYLMKGKDVPRAYNYRAKTVAEYFGVMLSNNNSEFISNNPNILVNAFEDLDQAIRFDDGKCSDLIAETKGDLLNVTFQFGKTIADSLRVDRGSNDPKTDSLVVLVIDELLILKDLIGASYEINDLLGLLQFKHGNIEEATTYFKESEKIYQQSPPASADYNHVYNYYYSVLINYSKLHDFDQALVDVKKARKFVSDHFDGNEEASALDAKLEALEFQIKLLKE</sequence>
<gene>
    <name evidence="2" type="ORF">SAMN04488029_3991</name>
</gene>
<dbReference type="InterPro" id="IPR011990">
    <property type="entry name" value="TPR-like_helical_dom_sf"/>
</dbReference>
<evidence type="ECO:0008006" key="4">
    <source>
        <dbReference type="Google" id="ProtNLM"/>
    </source>
</evidence>
<dbReference type="EMBL" id="FWYF01000005">
    <property type="protein sequence ID" value="SMD38994.1"/>
    <property type="molecule type" value="Genomic_DNA"/>
</dbReference>
<proteinExistence type="predicted"/>
<dbReference type="OrthoDB" id="663481at2"/>